<dbReference type="InterPro" id="IPR025711">
    <property type="entry name" value="PepSY"/>
</dbReference>
<comment type="caution">
    <text evidence="3">The sequence shown here is derived from an EMBL/GenBank/DDBJ whole genome shotgun (WGS) entry which is preliminary data.</text>
</comment>
<evidence type="ECO:0000313" key="4">
    <source>
        <dbReference type="Proteomes" id="UP001597327"/>
    </source>
</evidence>
<dbReference type="EMBL" id="JBHUFA010000001">
    <property type="protein sequence ID" value="MFD1694831.1"/>
    <property type="molecule type" value="Genomic_DNA"/>
</dbReference>
<evidence type="ECO:0000313" key="3">
    <source>
        <dbReference type="EMBL" id="MFD1694831.1"/>
    </source>
</evidence>
<dbReference type="Pfam" id="PF03413">
    <property type="entry name" value="PepSY"/>
    <property type="match status" value="1"/>
</dbReference>
<name>A0ABW4JUA0_9HYPH</name>
<keyword evidence="4" id="KW-1185">Reference proteome</keyword>
<sequence length="86" mass="8764">MNRFSLAFLMLALAGLASPAAAQCLSQDQARQAVASGQAAPLGSLKGQIGGEIVKAELCIEGGQYVYRVSVVSGGAVRTVVINASR</sequence>
<feature type="signal peptide" evidence="1">
    <location>
        <begin position="1"/>
        <end position="22"/>
    </location>
</feature>
<dbReference type="Proteomes" id="UP001597327">
    <property type="component" value="Unassembled WGS sequence"/>
</dbReference>
<evidence type="ECO:0000259" key="2">
    <source>
        <dbReference type="Pfam" id="PF03413"/>
    </source>
</evidence>
<feature type="chain" id="PRO_5045576708" evidence="1">
    <location>
        <begin position="23"/>
        <end position="86"/>
    </location>
</feature>
<dbReference type="RefSeq" id="WP_208998645.1">
    <property type="nucleotide sequence ID" value="NZ_JBHUFA010000001.1"/>
</dbReference>
<gene>
    <name evidence="3" type="ORF">ACFSC7_04830</name>
</gene>
<proteinExistence type="predicted"/>
<evidence type="ECO:0000256" key="1">
    <source>
        <dbReference type="SAM" id="SignalP"/>
    </source>
</evidence>
<keyword evidence="1" id="KW-0732">Signal</keyword>
<accession>A0ABW4JUA0</accession>
<protein>
    <submittedName>
        <fullName evidence="3">PepSY domain-containing protein</fullName>
    </submittedName>
</protein>
<reference evidence="4" key="1">
    <citation type="journal article" date="2019" name="Int. J. Syst. Evol. Microbiol.">
        <title>The Global Catalogue of Microorganisms (GCM) 10K type strain sequencing project: providing services to taxonomists for standard genome sequencing and annotation.</title>
        <authorList>
            <consortium name="The Broad Institute Genomics Platform"/>
            <consortium name="The Broad Institute Genome Sequencing Center for Infectious Disease"/>
            <person name="Wu L."/>
            <person name="Ma J."/>
        </authorList>
    </citation>
    <scope>NUCLEOTIDE SEQUENCE [LARGE SCALE GENOMIC DNA]</scope>
    <source>
        <strain evidence="4">JCM 3369</strain>
    </source>
</reference>
<dbReference type="Gene3D" id="3.10.450.40">
    <property type="match status" value="1"/>
</dbReference>
<organism evidence="3 4">
    <name type="scientific">Roseibium aestuarii</name>
    <dbReference type="NCBI Taxonomy" id="2600299"/>
    <lineage>
        <taxon>Bacteria</taxon>
        <taxon>Pseudomonadati</taxon>
        <taxon>Pseudomonadota</taxon>
        <taxon>Alphaproteobacteria</taxon>
        <taxon>Hyphomicrobiales</taxon>
        <taxon>Stappiaceae</taxon>
        <taxon>Roseibium</taxon>
    </lineage>
</organism>
<feature type="domain" description="PepSY" evidence="2">
    <location>
        <begin position="25"/>
        <end position="84"/>
    </location>
</feature>